<reference evidence="1" key="1">
    <citation type="submission" date="2022-05" db="EMBL/GenBank/DDBJ databases">
        <title>Chromosome-level genome of Chaenocephalus aceratus.</title>
        <authorList>
            <person name="Park H."/>
        </authorList>
    </citation>
    <scope>NUCLEOTIDE SEQUENCE</scope>
    <source>
        <strain evidence="1">KU_202001</strain>
    </source>
</reference>
<protein>
    <submittedName>
        <fullName evidence="1">Uncharacterized protein</fullName>
    </submittedName>
</protein>
<dbReference type="Proteomes" id="UP001057452">
    <property type="component" value="Chromosome 2"/>
</dbReference>
<keyword evidence="2" id="KW-1185">Reference proteome</keyword>
<evidence type="ECO:0000313" key="2">
    <source>
        <dbReference type="Proteomes" id="UP001057452"/>
    </source>
</evidence>
<gene>
    <name evidence="1" type="ORF">KUCAC02_000924</name>
</gene>
<dbReference type="EMBL" id="CM043786">
    <property type="protein sequence ID" value="KAI4831380.1"/>
    <property type="molecule type" value="Genomic_DNA"/>
</dbReference>
<accession>A0ACB9XUQ4</accession>
<evidence type="ECO:0000313" key="1">
    <source>
        <dbReference type="EMBL" id="KAI4831380.1"/>
    </source>
</evidence>
<name>A0ACB9XUQ4_CHAAC</name>
<proteinExistence type="predicted"/>
<comment type="caution">
    <text evidence="1">The sequence shown here is derived from an EMBL/GenBank/DDBJ whole genome shotgun (WGS) entry which is preliminary data.</text>
</comment>
<organism evidence="1 2">
    <name type="scientific">Chaenocephalus aceratus</name>
    <name type="common">Blackfin icefish</name>
    <name type="synonym">Chaenichthys aceratus</name>
    <dbReference type="NCBI Taxonomy" id="36190"/>
    <lineage>
        <taxon>Eukaryota</taxon>
        <taxon>Metazoa</taxon>
        <taxon>Chordata</taxon>
        <taxon>Craniata</taxon>
        <taxon>Vertebrata</taxon>
        <taxon>Euteleostomi</taxon>
        <taxon>Actinopterygii</taxon>
        <taxon>Neopterygii</taxon>
        <taxon>Teleostei</taxon>
        <taxon>Neoteleostei</taxon>
        <taxon>Acanthomorphata</taxon>
        <taxon>Eupercaria</taxon>
        <taxon>Perciformes</taxon>
        <taxon>Notothenioidei</taxon>
        <taxon>Channichthyidae</taxon>
        <taxon>Chaenocephalus</taxon>
    </lineage>
</organism>
<sequence>MTSPATSSQCIDGLNGSDAMCVRAVRKDPPGQRLEGLLTYFRIYNVVKVVSLQPASSPDRPQPLPPPDSHHHGNNDIIVGKG</sequence>